<dbReference type="Proteomes" id="UP000245609">
    <property type="component" value="Unassembled WGS sequence"/>
</dbReference>
<evidence type="ECO:0000313" key="4">
    <source>
        <dbReference type="Proteomes" id="UP000245609"/>
    </source>
</evidence>
<feature type="transmembrane region" description="Helical" evidence="2">
    <location>
        <begin position="114"/>
        <end position="140"/>
    </location>
</feature>
<keyword evidence="2" id="KW-1133">Transmembrane helix</keyword>
<comment type="caution">
    <text evidence="3">The sequence shown here is derived from an EMBL/GenBank/DDBJ whole genome shotgun (WGS) entry which is preliminary data.</text>
</comment>
<keyword evidence="2" id="KW-0812">Transmembrane</keyword>
<organism evidence="3 4">
    <name type="scientific">Smittium megazygosporum</name>
    <dbReference type="NCBI Taxonomy" id="133381"/>
    <lineage>
        <taxon>Eukaryota</taxon>
        <taxon>Fungi</taxon>
        <taxon>Fungi incertae sedis</taxon>
        <taxon>Zoopagomycota</taxon>
        <taxon>Kickxellomycotina</taxon>
        <taxon>Harpellomycetes</taxon>
        <taxon>Harpellales</taxon>
        <taxon>Legeriomycetaceae</taxon>
        <taxon>Smittium</taxon>
    </lineage>
</organism>
<gene>
    <name evidence="3" type="ORF">BB560_000637</name>
</gene>
<accession>A0A2T9ZK01</accession>
<feature type="compositionally biased region" description="Low complexity" evidence="1">
    <location>
        <begin position="1"/>
        <end position="15"/>
    </location>
</feature>
<protein>
    <submittedName>
        <fullName evidence="3">Uncharacterized protein</fullName>
    </submittedName>
</protein>
<proteinExistence type="predicted"/>
<evidence type="ECO:0000313" key="3">
    <source>
        <dbReference type="EMBL" id="PVV04847.1"/>
    </source>
</evidence>
<evidence type="ECO:0000256" key="1">
    <source>
        <dbReference type="SAM" id="MobiDB-lite"/>
    </source>
</evidence>
<dbReference type="EMBL" id="MBFS01000071">
    <property type="protein sequence ID" value="PVV04847.1"/>
    <property type="molecule type" value="Genomic_DNA"/>
</dbReference>
<feature type="transmembrane region" description="Helical" evidence="2">
    <location>
        <begin position="167"/>
        <end position="194"/>
    </location>
</feature>
<feature type="compositionally biased region" description="Basic and acidic residues" evidence="1">
    <location>
        <begin position="16"/>
        <end position="26"/>
    </location>
</feature>
<keyword evidence="2" id="KW-0472">Membrane</keyword>
<name>A0A2T9ZK01_9FUNG</name>
<keyword evidence="4" id="KW-1185">Reference proteome</keyword>
<reference evidence="3 4" key="1">
    <citation type="journal article" date="2018" name="MBio">
        <title>Comparative Genomics Reveals the Core Gene Toolbox for the Fungus-Insect Symbiosis.</title>
        <authorList>
            <person name="Wang Y."/>
            <person name="Stata M."/>
            <person name="Wang W."/>
            <person name="Stajich J.E."/>
            <person name="White M.M."/>
            <person name="Moncalvo J.M."/>
        </authorList>
    </citation>
    <scope>NUCLEOTIDE SEQUENCE [LARGE SCALE GENOMIC DNA]</scope>
    <source>
        <strain evidence="3 4">SC-DP-2</strain>
    </source>
</reference>
<feature type="region of interest" description="Disordered" evidence="1">
    <location>
        <begin position="1"/>
        <end position="44"/>
    </location>
</feature>
<sequence>MEWPRSADSSSSILHISKDIHPKSNEAKSSASVQQIHKHETSPTIRSNIINLEKDIDTHLNTQLEYPYSMSKDYFSNNKVEIVCKDKKDPKIGRTSTTNTNKSKERYRGRNSRWIVSVAGYLLTSTIVVDSMFFTGSWFVKEGQDPDTQKDKRYGDVTLESKLGIGFFNFSILFSLSINAAVIAIAVEFIQFILQAKIKRRSLKKNRKPFEESTFLGKRIKTVVYQIDRKITKYSAKKNPQVNRGARYSSLDTYSIKQEDPNKYNPEHNINGKNVSPSKTVIDIDYSL</sequence>
<dbReference type="OrthoDB" id="10661959at2759"/>
<dbReference type="AlphaFoldDB" id="A0A2T9ZK01"/>
<evidence type="ECO:0000256" key="2">
    <source>
        <dbReference type="SAM" id="Phobius"/>
    </source>
</evidence>